<gene>
    <name evidence="1" type="ORF">SAMN05660293_03387</name>
</gene>
<name>A0A1T5FT39_9BACT</name>
<dbReference type="Proteomes" id="UP000190897">
    <property type="component" value="Unassembled WGS sequence"/>
</dbReference>
<organism evidence="1 2">
    <name type="scientific">Dyadobacter psychrophilus</name>
    <dbReference type="NCBI Taxonomy" id="651661"/>
    <lineage>
        <taxon>Bacteria</taxon>
        <taxon>Pseudomonadati</taxon>
        <taxon>Bacteroidota</taxon>
        <taxon>Cytophagia</taxon>
        <taxon>Cytophagales</taxon>
        <taxon>Spirosomataceae</taxon>
        <taxon>Dyadobacter</taxon>
    </lineage>
</organism>
<protein>
    <submittedName>
        <fullName evidence="1">Uncharacterized protein</fullName>
    </submittedName>
</protein>
<dbReference type="AlphaFoldDB" id="A0A1T5FT39"/>
<sequence length="123" mass="14540">MTVKTYRFIALLGDGRERFSDKALDEEWPTEPIVIDAFGFSDVYRYSGVVFLNEEWFTKYSKNWRNDTSKIDALLTDLIKYTAKDVHSENLAKIKDYLSSPPETLEETIEVWKRFYDPELRVI</sequence>
<dbReference type="OrthoDB" id="955090at2"/>
<dbReference type="EMBL" id="FUZA01000004">
    <property type="protein sequence ID" value="SKB99290.1"/>
    <property type="molecule type" value="Genomic_DNA"/>
</dbReference>
<evidence type="ECO:0000313" key="1">
    <source>
        <dbReference type="EMBL" id="SKB99290.1"/>
    </source>
</evidence>
<evidence type="ECO:0000313" key="2">
    <source>
        <dbReference type="Proteomes" id="UP000190897"/>
    </source>
</evidence>
<proteinExistence type="predicted"/>
<dbReference type="RefSeq" id="WP_082215907.1">
    <property type="nucleotide sequence ID" value="NZ_FUZA01000004.1"/>
</dbReference>
<keyword evidence="2" id="KW-1185">Reference proteome</keyword>
<accession>A0A1T5FT39</accession>
<reference evidence="2" key="1">
    <citation type="submission" date="2017-02" db="EMBL/GenBank/DDBJ databases">
        <authorList>
            <person name="Varghese N."/>
            <person name="Submissions S."/>
        </authorList>
    </citation>
    <scope>NUCLEOTIDE SEQUENCE [LARGE SCALE GENOMIC DNA]</scope>
    <source>
        <strain evidence="2">DSM 22270</strain>
    </source>
</reference>